<dbReference type="PIRSF" id="PIRSF006483">
    <property type="entry name" value="Membrane_protein_YitT"/>
    <property type="match status" value="1"/>
</dbReference>
<dbReference type="InterPro" id="IPR051461">
    <property type="entry name" value="UPF0750_membrane"/>
</dbReference>
<evidence type="ECO:0000313" key="9">
    <source>
        <dbReference type="Proteomes" id="UP000220438"/>
    </source>
</evidence>
<keyword evidence="2" id="KW-1003">Cell membrane</keyword>
<comment type="caution">
    <text evidence="8">The sequence shown here is derived from an EMBL/GenBank/DDBJ whole genome shotgun (WGS) entry which is preliminary data.</text>
</comment>
<evidence type="ECO:0000259" key="7">
    <source>
        <dbReference type="Pfam" id="PF10035"/>
    </source>
</evidence>
<dbReference type="InterPro" id="IPR003740">
    <property type="entry name" value="YitT"/>
</dbReference>
<dbReference type="InterPro" id="IPR015867">
    <property type="entry name" value="N-reg_PII/ATP_PRibTrfase_C"/>
</dbReference>
<gene>
    <name evidence="8" type="ORF">CHR61_04670</name>
</gene>
<sequence>MDTNAESSMRNKVVEYVKQYAMITLSISIMSVGVYFFKFPNNFVFGGVTGMAALAAKLTPLSASAFSSAANMILLGVGLIFLGKKFAMTTGYATVVMSLELMALEKICPLRGPLSDQPMLDLLFAIALPAIASALLFNVGASSGGTDVIALIVEKYTHIHNVAVALFLTDLFMVIAACFVFDLYTALYSFVGLTVKSLVIDAVLEKIKMCKAILIVCDDRKPICDFVMRKLMRGATYTPCFGAYTDKPHYIIYTTLTRREADQLQDFIHKQHLNAFMSMLSTTEVFGKGFNHA</sequence>
<dbReference type="Proteomes" id="UP000220438">
    <property type="component" value="Unassembled WGS sequence"/>
</dbReference>
<evidence type="ECO:0000256" key="5">
    <source>
        <dbReference type="ARBA" id="ARBA00023136"/>
    </source>
</evidence>
<evidence type="ECO:0000256" key="6">
    <source>
        <dbReference type="SAM" id="Phobius"/>
    </source>
</evidence>
<feature type="transmembrane region" description="Helical" evidence="6">
    <location>
        <begin position="162"/>
        <end position="181"/>
    </location>
</feature>
<keyword evidence="3 6" id="KW-0812">Transmembrane</keyword>
<evidence type="ECO:0000256" key="2">
    <source>
        <dbReference type="ARBA" id="ARBA00022475"/>
    </source>
</evidence>
<dbReference type="CDD" id="cd16380">
    <property type="entry name" value="YitT_C"/>
    <property type="match status" value="1"/>
</dbReference>
<dbReference type="InterPro" id="IPR019264">
    <property type="entry name" value="DUF2179"/>
</dbReference>
<dbReference type="Gene3D" id="3.30.70.120">
    <property type="match status" value="1"/>
</dbReference>
<evidence type="ECO:0000256" key="4">
    <source>
        <dbReference type="ARBA" id="ARBA00022989"/>
    </source>
</evidence>
<feature type="domain" description="DUF2179" evidence="7">
    <location>
        <begin position="233"/>
        <end position="287"/>
    </location>
</feature>
<name>A0A2A7BFY4_9FIRM</name>
<dbReference type="Pfam" id="PF02588">
    <property type="entry name" value="YitT_membrane"/>
    <property type="match status" value="1"/>
</dbReference>
<evidence type="ECO:0000256" key="1">
    <source>
        <dbReference type="ARBA" id="ARBA00004651"/>
    </source>
</evidence>
<protein>
    <recommendedName>
        <fullName evidence="7">DUF2179 domain-containing protein</fullName>
    </recommendedName>
</protein>
<dbReference type="EMBL" id="NOUW01000014">
    <property type="protein sequence ID" value="PDX90221.1"/>
    <property type="molecule type" value="Genomic_DNA"/>
</dbReference>
<dbReference type="Pfam" id="PF10035">
    <property type="entry name" value="DUF2179"/>
    <property type="match status" value="1"/>
</dbReference>
<accession>A0A2A7BFY4</accession>
<dbReference type="GO" id="GO:0005886">
    <property type="term" value="C:plasma membrane"/>
    <property type="evidence" value="ECO:0007669"/>
    <property type="project" value="UniProtKB-SubCell"/>
</dbReference>
<reference evidence="8 9" key="1">
    <citation type="journal article" date="2017" name="Front. Microbiol.">
        <title>New Insights into the Diversity of the Genus Faecalibacterium.</title>
        <authorList>
            <person name="Benevides L."/>
            <person name="Burman S."/>
            <person name="Martin R."/>
            <person name="Robert V."/>
            <person name="Thomas M."/>
            <person name="Miquel S."/>
            <person name="Chain F."/>
            <person name="Sokol H."/>
            <person name="Bermudez-Humaran L.G."/>
            <person name="Morrison M."/>
            <person name="Langella P."/>
            <person name="Azevedo V.A."/>
            <person name="Chatel J.M."/>
            <person name="Soares S."/>
        </authorList>
    </citation>
    <scope>NUCLEOTIDE SEQUENCE [LARGE SCALE GENOMIC DNA]</scope>
    <source>
        <strain evidence="8 9">AHMP21</strain>
    </source>
</reference>
<dbReference type="AlphaFoldDB" id="A0A2A7BFY4"/>
<keyword evidence="4 6" id="KW-1133">Transmembrane helix</keyword>
<keyword evidence="5 6" id="KW-0472">Membrane</keyword>
<dbReference type="PANTHER" id="PTHR33545">
    <property type="entry name" value="UPF0750 MEMBRANE PROTEIN YITT-RELATED"/>
    <property type="match status" value="1"/>
</dbReference>
<comment type="subcellular location">
    <subcellularLocation>
        <location evidence="1">Cell membrane</location>
        <topology evidence="1">Multi-pass membrane protein</topology>
    </subcellularLocation>
</comment>
<dbReference type="RefSeq" id="WP_097770448.1">
    <property type="nucleotide sequence ID" value="NZ_NOUW01000014.1"/>
</dbReference>
<evidence type="ECO:0000313" key="8">
    <source>
        <dbReference type="EMBL" id="PDX90221.1"/>
    </source>
</evidence>
<organism evidence="8 9">
    <name type="scientific">Faecalibacterium prausnitzii</name>
    <dbReference type="NCBI Taxonomy" id="853"/>
    <lineage>
        <taxon>Bacteria</taxon>
        <taxon>Bacillati</taxon>
        <taxon>Bacillota</taxon>
        <taxon>Clostridia</taxon>
        <taxon>Eubacteriales</taxon>
        <taxon>Oscillospiraceae</taxon>
        <taxon>Faecalibacterium</taxon>
    </lineage>
</organism>
<dbReference type="PANTHER" id="PTHR33545:SF9">
    <property type="entry name" value="UPF0750 MEMBRANE PROTEIN YITE"/>
    <property type="match status" value="1"/>
</dbReference>
<feature type="transmembrane region" description="Helical" evidence="6">
    <location>
        <begin position="20"/>
        <end position="37"/>
    </location>
</feature>
<proteinExistence type="predicted"/>
<feature type="transmembrane region" description="Helical" evidence="6">
    <location>
        <begin position="119"/>
        <end position="141"/>
    </location>
</feature>
<evidence type="ECO:0000256" key="3">
    <source>
        <dbReference type="ARBA" id="ARBA00022692"/>
    </source>
</evidence>